<sequence length="283" mass="29423">MDRRIFNAAAGLALAGWSLGASAQKTSGLADLERTVGGRLGVAVLDSATGGLTGRRLDERFPMCSTFKWLAAAKVLQRVDAGEESLERQLPVSAADILDHSPTTGKHVGGSLSLGELCDATIALSDNAAANLILATYGGPAAVTAFARSAGDPATRLDRTEPALNESREGDPRDTTTPAAMARTLRAVLLGDVLKPASRQQLTAWMLGTQTSGERLRKDLPAGWRLADKTGTGSNGSANDVGVFWPPGRPPVVVAVYLTGGKAPLERRNAVIATVAARFRAGA</sequence>
<name>A0A1W6L688_9BURK</name>
<dbReference type="PROSITE" id="PS00146">
    <property type="entry name" value="BETA_LACTAMASE_A"/>
    <property type="match status" value="1"/>
</dbReference>
<dbReference type="Proteomes" id="UP000193427">
    <property type="component" value="Chromosome"/>
</dbReference>
<dbReference type="GO" id="GO:0008800">
    <property type="term" value="F:beta-lactamase activity"/>
    <property type="evidence" value="ECO:0007669"/>
    <property type="project" value="UniProtKB-UniRule"/>
</dbReference>
<evidence type="ECO:0000313" key="10">
    <source>
        <dbReference type="Proteomes" id="UP000193427"/>
    </source>
</evidence>
<dbReference type="RefSeq" id="WP_085750042.1">
    <property type="nucleotide sequence ID" value="NZ_BSPR01000008.1"/>
</dbReference>
<evidence type="ECO:0000256" key="6">
    <source>
        <dbReference type="RuleBase" id="RU361140"/>
    </source>
</evidence>
<dbReference type="EC" id="3.5.2.6" evidence="3 6"/>
<evidence type="ECO:0000256" key="7">
    <source>
        <dbReference type="SAM" id="MobiDB-lite"/>
    </source>
</evidence>
<dbReference type="InterPro" id="IPR012338">
    <property type="entry name" value="Beta-lactam/transpept-like"/>
</dbReference>
<dbReference type="GO" id="GO:0030655">
    <property type="term" value="P:beta-lactam antibiotic catabolic process"/>
    <property type="evidence" value="ECO:0007669"/>
    <property type="project" value="InterPro"/>
</dbReference>
<dbReference type="PRINTS" id="PR00118">
    <property type="entry name" value="BLACTAMASEA"/>
</dbReference>
<evidence type="ECO:0000256" key="5">
    <source>
        <dbReference type="ARBA" id="ARBA00023251"/>
    </source>
</evidence>
<dbReference type="SUPFAM" id="SSF56601">
    <property type="entry name" value="beta-lactamase/transpeptidase-like"/>
    <property type="match status" value="1"/>
</dbReference>
<dbReference type="GO" id="GO:0046677">
    <property type="term" value="P:response to antibiotic"/>
    <property type="evidence" value="ECO:0007669"/>
    <property type="project" value="UniProtKB-UniRule"/>
</dbReference>
<evidence type="ECO:0000256" key="8">
    <source>
        <dbReference type="SAM" id="SignalP"/>
    </source>
</evidence>
<dbReference type="InterPro" id="IPR000871">
    <property type="entry name" value="Beta-lactam_class-A"/>
</dbReference>
<reference evidence="9 10" key="1">
    <citation type="submission" date="2016-04" db="EMBL/GenBank/DDBJ databases">
        <title>Complete genome sequence of natural rubber-degrading, novel Gram-negative bacterium, Rhizobacter gummiphilus strain NS21.</title>
        <authorList>
            <person name="Tabata M."/>
            <person name="Kasai D."/>
            <person name="Fukuda M."/>
        </authorList>
    </citation>
    <scope>NUCLEOTIDE SEQUENCE [LARGE SCALE GENOMIC DNA]</scope>
    <source>
        <strain evidence="9 10">NS21</strain>
    </source>
</reference>
<dbReference type="PANTHER" id="PTHR35333:SF3">
    <property type="entry name" value="BETA-LACTAMASE-TYPE TRANSPEPTIDASE FOLD CONTAINING PROTEIN"/>
    <property type="match status" value="1"/>
</dbReference>
<comment type="catalytic activity">
    <reaction evidence="1 6">
        <text>a beta-lactam + H2O = a substituted beta-amino acid</text>
        <dbReference type="Rhea" id="RHEA:20401"/>
        <dbReference type="ChEBI" id="CHEBI:15377"/>
        <dbReference type="ChEBI" id="CHEBI:35627"/>
        <dbReference type="ChEBI" id="CHEBI:140347"/>
        <dbReference type="EC" id="3.5.2.6"/>
    </reaction>
</comment>
<evidence type="ECO:0000256" key="1">
    <source>
        <dbReference type="ARBA" id="ARBA00001526"/>
    </source>
</evidence>
<keyword evidence="8" id="KW-0732">Signal</keyword>
<dbReference type="STRING" id="946333.A4W93_07530"/>
<comment type="similarity">
    <text evidence="2 6">Belongs to the class-A beta-lactamase family.</text>
</comment>
<evidence type="ECO:0000313" key="9">
    <source>
        <dbReference type="EMBL" id="ARN19774.1"/>
    </source>
</evidence>
<evidence type="ECO:0000256" key="4">
    <source>
        <dbReference type="ARBA" id="ARBA00022801"/>
    </source>
</evidence>
<dbReference type="Pfam" id="PF13354">
    <property type="entry name" value="Beta-lactamase2"/>
    <property type="match status" value="1"/>
</dbReference>
<dbReference type="EMBL" id="CP015118">
    <property type="protein sequence ID" value="ARN19774.1"/>
    <property type="molecule type" value="Genomic_DNA"/>
</dbReference>
<feature type="region of interest" description="Disordered" evidence="7">
    <location>
        <begin position="153"/>
        <end position="177"/>
    </location>
</feature>
<evidence type="ECO:0000256" key="2">
    <source>
        <dbReference type="ARBA" id="ARBA00009009"/>
    </source>
</evidence>
<dbReference type="Gene3D" id="3.40.710.10">
    <property type="entry name" value="DD-peptidase/beta-lactamase superfamily"/>
    <property type="match status" value="1"/>
</dbReference>
<gene>
    <name evidence="9" type="ORF">A4W93_07530</name>
</gene>
<evidence type="ECO:0000256" key="3">
    <source>
        <dbReference type="ARBA" id="ARBA00012865"/>
    </source>
</evidence>
<dbReference type="PANTHER" id="PTHR35333">
    <property type="entry name" value="BETA-LACTAMASE"/>
    <property type="match status" value="1"/>
</dbReference>
<dbReference type="OrthoDB" id="9784149at2"/>
<keyword evidence="10" id="KW-1185">Reference proteome</keyword>
<dbReference type="InterPro" id="IPR023650">
    <property type="entry name" value="Beta-lactam_class-A_AS"/>
</dbReference>
<keyword evidence="5 6" id="KW-0046">Antibiotic resistance</keyword>
<organism evidence="9 10">
    <name type="scientific">Piscinibacter gummiphilus</name>
    <dbReference type="NCBI Taxonomy" id="946333"/>
    <lineage>
        <taxon>Bacteria</taxon>
        <taxon>Pseudomonadati</taxon>
        <taxon>Pseudomonadota</taxon>
        <taxon>Betaproteobacteria</taxon>
        <taxon>Burkholderiales</taxon>
        <taxon>Sphaerotilaceae</taxon>
        <taxon>Piscinibacter</taxon>
    </lineage>
</organism>
<dbReference type="InterPro" id="IPR045155">
    <property type="entry name" value="Beta-lactam_cat"/>
</dbReference>
<dbReference type="KEGG" id="rgu:A4W93_07530"/>
<protein>
    <recommendedName>
        <fullName evidence="3 6">Beta-lactamase</fullName>
        <ecNumber evidence="3 6">3.5.2.6</ecNumber>
    </recommendedName>
</protein>
<keyword evidence="4 6" id="KW-0378">Hydrolase</keyword>
<feature type="compositionally biased region" description="Basic and acidic residues" evidence="7">
    <location>
        <begin position="155"/>
        <end position="174"/>
    </location>
</feature>
<proteinExistence type="inferred from homology"/>
<feature type="signal peptide" evidence="8">
    <location>
        <begin position="1"/>
        <end position="23"/>
    </location>
</feature>
<dbReference type="NCBIfam" id="NF033103">
    <property type="entry name" value="bla_class_A"/>
    <property type="match status" value="1"/>
</dbReference>
<accession>A0A1W6L688</accession>
<dbReference type="AlphaFoldDB" id="A0A1W6L688"/>
<feature type="chain" id="PRO_5043523129" description="Beta-lactamase" evidence="8">
    <location>
        <begin position="24"/>
        <end position="283"/>
    </location>
</feature>